<organism evidence="3 4">
    <name type="scientific">Shimia abyssi</name>
    <dbReference type="NCBI Taxonomy" id="1662395"/>
    <lineage>
        <taxon>Bacteria</taxon>
        <taxon>Pseudomonadati</taxon>
        <taxon>Pseudomonadota</taxon>
        <taxon>Alphaproteobacteria</taxon>
        <taxon>Rhodobacterales</taxon>
        <taxon>Roseobacteraceae</taxon>
    </lineage>
</organism>
<keyword evidence="1" id="KW-0560">Oxidoreductase</keyword>
<dbReference type="Gene3D" id="3.50.50.60">
    <property type="entry name" value="FAD/NAD(P)-binding domain"/>
    <property type="match status" value="1"/>
</dbReference>
<dbReference type="OrthoDB" id="9806601at2"/>
<reference evidence="3 4" key="1">
    <citation type="submission" date="2018-03" db="EMBL/GenBank/DDBJ databases">
        <title>Genomic Encyclopedia of Archaeal and Bacterial Type Strains, Phase II (KMG-II): from individual species to whole genera.</title>
        <authorList>
            <person name="Goeker M."/>
        </authorList>
    </citation>
    <scope>NUCLEOTIDE SEQUENCE [LARGE SCALE GENOMIC DNA]</scope>
    <source>
        <strain evidence="3 4">DSM 100673</strain>
    </source>
</reference>
<dbReference type="PANTHER" id="PTHR13847">
    <property type="entry name" value="SARCOSINE DEHYDROGENASE-RELATED"/>
    <property type="match status" value="1"/>
</dbReference>
<dbReference type="InterPro" id="IPR036188">
    <property type="entry name" value="FAD/NAD-bd_sf"/>
</dbReference>
<dbReference type="Gene3D" id="3.30.9.10">
    <property type="entry name" value="D-Amino Acid Oxidase, subunit A, domain 2"/>
    <property type="match status" value="1"/>
</dbReference>
<dbReference type="Pfam" id="PF01266">
    <property type="entry name" value="DAO"/>
    <property type="match status" value="1"/>
</dbReference>
<dbReference type="GO" id="GO:0016491">
    <property type="term" value="F:oxidoreductase activity"/>
    <property type="evidence" value="ECO:0007669"/>
    <property type="project" value="UniProtKB-KW"/>
</dbReference>
<gene>
    <name evidence="3" type="ORF">CLV88_10237</name>
</gene>
<dbReference type="GO" id="GO:0005737">
    <property type="term" value="C:cytoplasm"/>
    <property type="evidence" value="ECO:0007669"/>
    <property type="project" value="TreeGrafter"/>
</dbReference>
<feature type="domain" description="FAD dependent oxidoreductase" evidence="2">
    <location>
        <begin position="30"/>
        <end position="381"/>
    </location>
</feature>
<evidence type="ECO:0000313" key="3">
    <source>
        <dbReference type="EMBL" id="PSL20918.1"/>
    </source>
</evidence>
<evidence type="ECO:0000256" key="1">
    <source>
        <dbReference type="ARBA" id="ARBA00023002"/>
    </source>
</evidence>
<proteinExistence type="predicted"/>
<dbReference type="RefSeq" id="WP_106607135.1">
    <property type="nucleotide sequence ID" value="NZ_PYGJ01000002.1"/>
</dbReference>
<dbReference type="InterPro" id="IPR006076">
    <property type="entry name" value="FAD-dep_OxRdtase"/>
</dbReference>
<dbReference type="EMBL" id="PYGJ01000002">
    <property type="protein sequence ID" value="PSL20918.1"/>
    <property type="molecule type" value="Genomic_DNA"/>
</dbReference>
<protein>
    <submittedName>
        <fullName evidence="3">Glycine/D-amino acid oxidase-like deaminating enzyme</fullName>
    </submittedName>
</protein>
<dbReference type="AlphaFoldDB" id="A0A2P8FGU7"/>
<dbReference type="SUPFAM" id="SSF51905">
    <property type="entry name" value="FAD/NAD(P)-binding domain"/>
    <property type="match status" value="1"/>
</dbReference>
<name>A0A2P8FGU7_9RHOB</name>
<accession>A0A2P8FGU7</accession>
<dbReference type="Proteomes" id="UP000240418">
    <property type="component" value="Unassembled WGS sequence"/>
</dbReference>
<comment type="caution">
    <text evidence="3">The sequence shown here is derived from an EMBL/GenBank/DDBJ whole genome shotgun (WGS) entry which is preliminary data.</text>
</comment>
<dbReference type="PANTHER" id="PTHR13847:SF275">
    <property type="entry name" value="GAMMA-GLUTAMYLPUTRESCINE OXIDOREDUCTASE"/>
    <property type="match status" value="1"/>
</dbReference>
<evidence type="ECO:0000313" key="4">
    <source>
        <dbReference type="Proteomes" id="UP000240418"/>
    </source>
</evidence>
<keyword evidence="4" id="KW-1185">Reference proteome</keyword>
<sequence>MTSEREDILWRESHQAGPEARAVDQSLRVDLLVVGAGFTGCSAALEGAQLGASVAVLEANTIGHGGSGRNVGLVNAGLWLPPDDIVKHLGETVGAHLVNVLSRAPDAVFQLIKDHAIDCEATRNGTLHLAHAPSGLDELKRRFQQGNRSGAPVVLLDAEETERRTGSTAFFGSLFDPRAGTIQPLAYVRGLARAAQSAGAQIFEHSAVQKIRRVDDIWVADVNGHQVRARYLLVATNAYASRLGPYSKPEFVPVYYSQFATAPLSEAQRETILPGGEGCWDTDMVMSSVRVDTEGRVIVGGVGNVTGGLGAVHRTWAARKLAQIYPELSGAAFEHSWSGAIAMTANHLPKVQSIGPDGLSVFGFSGRGIGPGTVFGKCAVQAMLSGDMTRVPVPITDTYREGFKVARTAYFELGAGVAHALNRFRGGRPRRV</sequence>
<evidence type="ECO:0000259" key="2">
    <source>
        <dbReference type="Pfam" id="PF01266"/>
    </source>
</evidence>